<evidence type="ECO:0000313" key="2">
    <source>
        <dbReference type="EMBL" id="DAF97148.1"/>
    </source>
</evidence>
<organism evidence="2">
    <name type="scientific">Siphoviridae sp. ctksc2</name>
    <dbReference type="NCBI Taxonomy" id="2825645"/>
    <lineage>
        <taxon>Viruses</taxon>
        <taxon>Duplodnaviria</taxon>
        <taxon>Heunggongvirae</taxon>
        <taxon>Uroviricota</taxon>
        <taxon>Caudoviricetes</taxon>
    </lineage>
</organism>
<dbReference type="GO" id="GO:0003677">
    <property type="term" value="F:DNA binding"/>
    <property type="evidence" value="ECO:0007669"/>
    <property type="project" value="InterPro"/>
</dbReference>
<dbReference type="InterPro" id="IPR010093">
    <property type="entry name" value="SinI_DNA-bd"/>
</dbReference>
<dbReference type="Pfam" id="PF12728">
    <property type="entry name" value="HTH_17"/>
    <property type="match status" value="1"/>
</dbReference>
<protein>
    <submittedName>
        <fullName evidence="2">DNA binding domain protein</fullName>
    </submittedName>
</protein>
<dbReference type="EMBL" id="BK016127">
    <property type="protein sequence ID" value="DAF97148.1"/>
    <property type="molecule type" value="Genomic_DNA"/>
</dbReference>
<name>A0A8S5URW9_9CAUD</name>
<sequence length="62" mass="6862">MTVVLTYTLSGAAAVTGLSVDYIRKAVKSTDPDFHLPAHMAGTKYLIRRDDLEAWIDRLPEA</sequence>
<accession>A0A8S5URW9</accession>
<proteinExistence type="predicted"/>
<dbReference type="InterPro" id="IPR041657">
    <property type="entry name" value="HTH_17"/>
</dbReference>
<feature type="domain" description="Helix-turn-helix" evidence="1">
    <location>
        <begin position="7"/>
        <end position="58"/>
    </location>
</feature>
<dbReference type="NCBIfam" id="TIGR01764">
    <property type="entry name" value="excise"/>
    <property type="match status" value="1"/>
</dbReference>
<reference evidence="2" key="1">
    <citation type="journal article" date="2021" name="Proc. Natl. Acad. Sci. U.S.A.">
        <title>A Catalog of Tens of Thousands of Viruses from Human Metagenomes Reveals Hidden Associations with Chronic Diseases.</title>
        <authorList>
            <person name="Tisza M.J."/>
            <person name="Buck C.B."/>
        </authorList>
    </citation>
    <scope>NUCLEOTIDE SEQUENCE</scope>
    <source>
        <strain evidence="2">Ctksc2</strain>
    </source>
</reference>
<evidence type="ECO:0000259" key="1">
    <source>
        <dbReference type="Pfam" id="PF12728"/>
    </source>
</evidence>